<accession>A0ABP2NFQ5</accession>
<comment type="catalytic activity">
    <reaction evidence="8">
        <text>IMP + H2O = 5-formamido-1-(5-phospho-D-ribosyl)imidazole-4-carboxamide</text>
        <dbReference type="Rhea" id="RHEA:18445"/>
        <dbReference type="ChEBI" id="CHEBI:15377"/>
        <dbReference type="ChEBI" id="CHEBI:58053"/>
        <dbReference type="ChEBI" id="CHEBI:58467"/>
        <dbReference type="EC" id="3.5.4.10"/>
    </reaction>
</comment>
<dbReference type="InterPro" id="IPR024051">
    <property type="entry name" value="AICAR_Tfase_dup_dom_sf"/>
</dbReference>
<dbReference type="EC" id="3.5.4.10" evidence="8"/>
<dbReference type="InterPro" id="IPR036914">
    <property type="entry name" value="MGS-like_dom_sf"/>
</dbReference>
<dbReference type="PANTHER" id="PTHR11692:SF0">
    <property type="entry name" value="BIFUNCTIONAL PURINE BIOSYNTHESIS PROTEIN ATIC"/>
    <property type="match status" value="1"/>
</dbReference>
<dbReference type="EC" id="2.1.2.3" evidence="8"/>
<dbReference type="PIRSF" id="PIRSF000414">
    <property type="entry name" value="AICARFT_IMPCHas"/>
    <property type="match status" value="1"/>
</dbReference>
<keyword evidence="11" id="KW-1185">Reference proteome</keyword>
<proteinExistence type="inferred from homology"/>
<sequence>MSTTKKIQSALISVFDKNGLEPIVKELHKHNVTIYSTGGTETFIKELNIPVVPVEDVTSYPSILGGRVKTLHPKIFGGILNRQDHEGDIAQMKEYEIPQIDLVIVDLYPFENTVASGAPEADIIEKIDIGGISLIRAAAKNFKDTVIVPSVNEYELFLQMIQENNGATTLENRRLLATKAFHVSSHYDGAIFNYFNTDETVLKISQANGNELRYGENPHQKGHFFGNFDALFDKLNGKELSYNNLLDVDAAVNLMNEFKGEAPTFAILKHNNACGVAQRGTMKAAYLDALAGDPTSAFGGVLIANNTIDVATAEEINKLFCEVVIAPAYDEAAIEILKEKKNRIILVIKETELPKKQVRTCLNGILVQDKDNITDNKELLTNVTKLSPSDKEIEDLLFASKICKHTKSNTIVLVKDGQLCSSGTGQTSRVDALRQAIEKANSFNIELKGAVMASDAFFPFPDCVEIAHNAGITAVIQPGGSIKDDLSINYCDENNIAMVCTGIRHFKH</sequence>
<dbReference type="SMART" id="SM00798">
    <property type="entry name" value="AICARFT_IMPCHas"/>
    <property type="match status" value="1"/>
</dbReference>
<evidence type="ECO:0000256" key="8">
    <source>
        <dbReference type="HAMAP-Rule" id="MF_00139"/>
    </source>
</evidence>
<comment type="pathway">
    <text evidence="2 8">Purine metabolism; IMP biosynthesis via de novo pathway; 5-formamido-1-(5-phospho-D-ribosyl)imidazole-4-carboxamide from 5-amino-1-(5-phospho-D-ribosyl)imidazole-4-carboxamide (10-formyl THF route): step 1/1.</text>
</comment>
<feature type="domain" description="MGS-like" evidence="9">
    <location>
        <begin position="1"/>
        <end position="149"/>
    </location>
</feature>
<organism evidence="10 11">
    <name type="scientific">Myroides odoratimimus CCUG 10230</name>
    <dbReference type="NCBI Taxonomy" id="883150"/>
    <lineage>
        <taxon>Bacteria</taxon>
        <taxon>Pseudomonadati</taxon>
        <taxon>Bacteroidota</taxon>
        <taxon>Flavobacteriia</taxon>
        <taxon>Flavobacteriales</taxon>
        <taxon>Flavobacteriaceae</taxon>
        <taxon>Myroides</taxon>
    </lineage>
</organism>
<evidence type="ECO:0000256" key="1">
    <source>
        <dbReference type="ARBA" id="ARBA00004844"/>
    </source>
</evidence>
<comment type="similarity">
    <text evidence="3 8">Belongs to the PurH family.</text>
</comment>
<comment type="caution">
    <text evidence="10">The sequence shown here is derived from an EMBL/GenBank/DDBJ whole genome shotgun (WGS) entry which is preliminary data.</text>
</comment>
<keyword evidence="7 8" id="KW-0511">Multifunctional enzyme</keyword>
<dbReference type="Pfam" id="PF02142">
    <property type="entry name" value="MGS"/>
    <property type="match status" value="1"/>
</dbReference>
<evidence type="ECO:0000256" key="3">
    <source>
        <dbReference type="ARBA" id="ARBA00007667"/>
    </source>
</evidence>
<dbReference type="SUPFAM" id="SSF52335">
    <property type="entry name" value="Methylglyoxal synthase-like"/>
    <property type="match status" value="1"/>
</dbReference>
<dbReference type="PANTHER" id="PTHR11692">
    <property type="entry name" value="BIFUNCTIONAL PURINE BIOSYNTHESIS PROTEIN PURH"/>
    <property type="match status" value="1"/>
</dbReference>
<gene>
    <name evidence="8" type="primary">purH</name>
    <name evidence="10" type="ORF">HMPREF9712_00552</name>
</gene>
<dbReference type="SMART" id="SM00851">
    <property type="entry name" value="MGS"/>
    <property type="match status" value="1"/>
</dbReference>
<dbReference type="InterPro" id="IPR011607">
    <property type="entry name" value="MGS-like_dom"/>
</dbReference>
<evidence type="ECO:0000256" key="6">
    <source>
        <dbReference type="ARBA" id="ARBA00022801"/>
    </source>
</evidence>
<dbReference type="Proteomes" id="UP000005402">
    <property type="component" value="Unassembled WGS sequence"/>
</dbReference>
<comment type="pathway">
    <text evidence="1 8">Purine metabolism; IMP biosynthesis via de novo pathway; IMP from 5-formamido-1-(5-phospho-D-ribosyl)imidazole-4-carboxamide: step 1/1.</text>
</comment>
<dbReference type="InterPro" id="IPR002695">
    <property type="entry name" value="PurH-like"/>
</dbReference>
<comment type="domain">
    <text evidence="8">The IMP cyclohydrolase activity resides in the N-terminal region.</text>
</comment>
<name>A0ABP2NFQ5_9FLAO</name>
<dbReference type="HAMAP" id="MF_00139">
    <property type="entry name" value="PurH"/>
    <property type="match status" value="1"/>
</dbReference>
<dbReference type="EMBL" id="AGEC02000004">
    <property type="protein sequence ID" value="EHO12305.1"/>
    <property type="molecule type" value="Genomic_DNA"/>
</dbReference>
<evidence type="ECO:0000313" key="11">
    <source>
        <dbReference type="Proteomes" id="UP000005402"/>
    </source>
</evidence>
<dbReference type="RefSeq" id="WP_006257266.1">
    <property type="nucleotide sequence ID" value="NZ_KE161015.1"/>
</dbReference>
<comment type="catalytic activity">
    <reaction evidence="8">
        <text>(6R)-10-formyltetrahydrofolate + 5-amino-1-(5-phospho-beta-D-ribosyl)imidazole-4-carboxamide = 5-formamido-1-(5-phospho-D-ribosyl)imidazole-4-carboxamide + (6S)-5,6,7,8-tetrahydrofolate</text>
        <dbReference type="Rhea" id="RHEA:22192"/>
        <dbReference type="ChEBI" id="CHEBI:57453"/>
        <dbReference type="ChEBI" id="CHEBI:58467"/>
        <dbReference type="ChEBI" id="CHEBI:58475"/>
        <dbReference type="ChEBI" id="CHEBI:195366"/>
        <dbReference type="EC" id="2.1.2.3"/>
    </reaction>
</comment>
<reference evidence="10" key="1">
    <citation type="submission" date="2012-07" db="EMBL/GenBank/DDBJ databases">
        <title>The Genome Sequence of Myroides odoratimimus CCUG 10230.</title>
        <authorList>
            <consortium name="The Broad Institute Genome Sequencing Platform"/>
            <person name="Earl A."/>
            <person name="Ward D."/>
            <person name="Feldgarden M."/>
            <person name="Gevers D."/>
            <person name="Huys G."/>
            <person name="Walker B."/>
            <person name="Young S.K."/>
            <person name="Zeng Q."/>
            <person name="Gargeya S."/>
            <person name="Fitzgerald M."/>
            <person name="Haas B."/>
            <person name="Abouelleil A."/>
            <person name="Alvarado L."/>
            <person name="Arachchi H.M."/>
            <person name="Berlin A.M."/>
            <person name="Chapman S.B."/>
            <person name="Goldberg J."/>
            <person name="Griggs A."/>
            <person name="Gujja S."/>
            <person name="Hansen M."/>
            <person name="Howarth C."/>
            <person name="Imamovic A."/>
            <person name="Larimer J."/>
            <person name="McCowen C."/>
            <person name="Montmayeur A."/>
            <person name="Murphy C."/>
            <person name="Neiman D."/>
            <person name="Pearson M."/>
            <person name="Priest M."/>
            <person name="Roberts A."/>
            <person name="Saif S."/>
            <person name="Shea T."/>
            <person name="Sisk P."/>
            <person name="Sykes S."/>
            <person name="Wortman J."/>
            <person name="Nusbaum C."/>
            <person name="Birren B."/>
        </authorList>
    </citation>
    <scope>NUCLEOTIDE SEQUENCE [LARGE SCALE GENOMIC DNA]</scope>
    <source>
        <strain evidence="10">CCUG 10230</strain>
    </source>
</reference>
<dbReference type="PROSITE" id="PS51855">
    <property type="entry name" value="MGS"/>
    <property type="match status" value="1"/>
</dbReference>
<evidence type="ECO:0000256" key="4">
    <source>
        <dbReference type="ARBA" id="ARBA00022679"/>
    </source>
</evidence>
<dbReference type="CDD" id="cd01421">
    <property type="entry name" value="IMPCH"/>
    <property type="match status" value="1"/>
</dbReference>
<protein>
    <recommendedName>
        <fullName evidence="8">Bifunctional purine biosynthesis protein PurH</fullName>
    </recommendedName>
    <domain>
        <recommendedName>
            <fullName evidence="8">Phosphoribosylaminoimidazolecarboxamide formyltransferase</fullName>
            <ecNumber evidence="8">2.1.2.3</ecNumber>
        </recommendedName>
        <alternativeName>
            <fullName evidence="8">AICAR transformylase</fullName>
        </alternativeName>
    </domain>
    <domain>
        <recommendedName>
            <fullName evidence="8">IMP cyclohydrolase</fullName>
            <ecNumber evidence="8">3.5.4.10</ecNumber>
        </recommendedName>
        <alternativeName>
            <fullName evidence="8">ATIC</fullName>
        </alternativeName>
        <alternativeName>
            <fullName evidence="8">IMP synthase</fullName>
        </alternativeName>
        <alternativeName>
            <fullName evidence="8">Inosinicase</fullName>
        </alternativeName>
    </domain>
</protein>
<evidence type="ECO:0000256" key="7">
    <source>
        <dbReference type="ARBA" id="ARBA00023268"/>
    </source>
</evidence>
<keyword evidence="6 8" id="KW-0378">Hydrolase</keyword>
<evidence type="ECO:0000259" key="9">
    <source>
        <dbReference type="PROSITE" id="PS51855"/>
    </source>
</evidence>
<dbReference type="InterPro" id="IPR016193">
    <property type="entry name" value="Cytidine_deaminase-like"/>
</dbReference>
<evidence type="ECO:0000256" key="5">
    <source>
        <dbReference type="ARBA" id="ARBA00022755"/>
    </source>
</evidence>
<dbReference type="Gene3D" id="3.40.140.20">
    <property type="match status" value="2"/>
</dbReference>
<evidence type="ECO:0000256" key="2">
    <source>
        <dbReference type="ARBA" id="ARBA00004954"/>
    </source>
</evidence>
<dbReference type="SUPFAM" id="SSF53927">
    <property type="entry name" value="Cytidine deaminase-like"/>
    <property type="match status" value="1"/>
</dbReference>
<keyword evidence="5 8" id="KW-0658">Purine biosynthesis</keyword>
<dbReference type="Pfam" id="PF01808">
    <property type="entry name" value="AICARFT_IMPCHas"/>
    <property type="match status" value="1"/>
</dbReference>
<dbReference type="NCBIfam" id="NF002049">
    <property type="entry name" value="PRK00881.1"/>
    <property type="match status" value="1"/>
</dbReference>
<keyword evidence="4 8" id="KW-0808">Transferase</keyword>
<evidence type="ECO:0000313" key="10">
    <source>
        <dbReference type="EMBL" id="EHO12305.1"/>
    </source>
</evidence>
<dbReference type="Gene3D" id="3.40.50.1380">
    <property type="entry name" value="Methylglyoxal synthase-like domain"/>
    <property type="match status" value="1"/>
</dbReference>